<evidence type="ECO:0000259" key="8">
    <source>
        <dbReference type="Pfam" id="PF18101"/>
    </source>
</evidence>
<dbReference type="GO" id="GO:0008143">
    <property type="term" value="F:poly(A) binding"/>
    <property type="evidence" value="ECO:0007669"/>
    <property type="project" value="TreeGrafter"/>
</dbReference>
<gene>
    <name evidence="9 11 12" type="ORF">SRAE_2000278100</name>
</gene>
<dbReference type="GeneID" id="36380488"/>
<evidence type="ECO:0000313" key="10">
    <source>
        <dbReference type="Proteomes" id="UP000035682"/>
    </source>
</evidence>
<keyword evidence="6" id="KW-0175">Coiled coil</keyword>
<accession>A0A090LJ05</accession>
<protein>
    <submittedName>
        <fullName evidence="9 11">PAB-dependent poly(A)-specific ribonuclease subunit PAN3</fullName>
    </submittedName>
</protein>
<evidence type="ECO:0000313" key="11">
    <source>
        <dbReference type="WBParaSite" id="SRAE_2000278100.1"/>
    </source>
</evidence>
<dbReference type="GO" id="GO:0000289">
    <property type="term" value="P:nuclear-transcribed mRNA poly(A) tail shortening"/>
    <property type="evidence" value="ECO:0007669"/>
    <property type="project" value="InterPro"/>
</dbReference>
<dbReference type="Gene3D" id="1.10.287.3700">
    <property type="match status" value="1"/>
</dbReference>
<feature type="compositionally biased region" description="Polar residues" evidence="7">
    <location>
        <begin position="109"/>
        <end position="134"/>
    </location>
</feature>
<dbReference type="OrthoDB" id="204958at2759"/>
<proteinExistence type="predicted"/>
<evidence type="ECO:0000256" key="3">
    <source>
        <dbReference type="ARBA" id="ARBA00022664"/>
    </source>
</evidence>
<evidence type="ECO:0000256" key="4">
    <source>
        <dbReference type="ARBA" id="ARBA00022741"/>
    </source>
</evidence>
<dbReference type="RefSeq" id="XP_024507323.1">
    <property type="nucleotide sequence ID" value="XM_024653891.1"/>
</dbReference>
<evidence type="ECO:0000256" key="1">
    <source>
        <dbReference type="ARBA" id="ARBA00004496"/>
    </source>
</evidence>
<evidence type="ECO:0000256" key="6">
    <source>
        <dbReference type="ARBA" id="ARBA00023054"/>
    </source>
</evidence>
<dbReference type="InterPro" id="IPR011009">
    <property type="entry name" value="Kinase-like_dom_sf"/>
</dbReference>
<dbReference type="SUPFAM" id="SSF56112">
    <property type="entry name" value="Protein kinase-like (PK-like)"/>
    <property type="match status" value="1"/>
</dbReference>
<organism evidence="9">
    <name type="scientific">Strongyloides ratti</name>
    <name type="common">Parasitic roundworm</name>
    <dbReference type="NCBI Taxonomy" id="34506"/>
    <lineage>
        <taxon>Eukaryota</taxon>
        <taxon>Metazoa</taxon>
        <taxon>Ecdysozoa</taxon>
        <taxon>Nematoda</taxon>
        <taxon>Chromadorea</taxon>
        <taxon>Rhabditida</taxon>
        <taxon>Tylenchina</taxon>
        <taxon>Panagrolaimomorpha</taxon>
        <taxon>Strongyloidoidea</taxon>
        <taxon>Strongyloididae</taxon>
        <taxon>Strongyloides</taxon>
    </lineage>
</organism>
<dbReference type="InterPro" id="IPR041332">
    <property type="entry name" value="Pan3_CK"/>
</dbReference>
<dbReference type="CTD" id="36380488"/>
<evidence type="ECO:0000313" key="12">
    <source>
        <dbReference type="WormBase" id="SRAE_2000278100"/>
    </source>
</evidence>
<dbReference type="OMA" id="YVFHSVD"/>
<evidence type="ECO:0000256" key="5">
    <source>
        <dbReference type="ARBA" id="ARBA00022840"/>
    </source>
</evidence>
<dbReference type="FunFam" id="1.10.287.3700:FF:000001">
    <property type="entry name" value="PAN2-PAN3 deadenylation complex subunit PAN3"/>
    <property type="match status" value="1"/>
</dbReference>
<dbReference type="GO" id="GO:0005524">
    <property type="term" value="F:ATP binding"/>
    <property type="evidence" value="ECO:0007669"/>
    <property type="project" value="UniProtKB-KW"/>
</dbReference>
<dbReference type="Pfam" id="PF18101">
    <property type="entry name" value="Pan3_CK"/>
    <property type="match status" value="1"/>
</dbReference>
<dbReference type="InterPro" id="IPR030844">
    <property type="entry name" value="PAN3"/>
</dbReference>
<dbReference type="WBParaSite" id="SRAE_2000278100.1">
    <property type="protein sequence ID" value="SRAE_2000278100.1"/>
    <property type="gene ID" value="WBGene00262995"/>
</dbReference>
<dbReference type="EMBL" id="LN609529">
    <property type="protein sequence ID" value="CEF68123.1"/>
    <property type="molecule type" value="Genomic_DNA"/>
</dbReference>
<dbReference type="GO" id="GO:0000932">
    <property type="term" value="C:P-body"/>
    <property type="evidence" value="ECO:0007669"/>
    <property type="project" value="TreeGrafter"/>
</dbReference>
<name>A0A090LJ05_STRRB</name>
<reference evidence="11" key="2">
    <citation type="submission" date="2020-12" db="UniProtKB">
        <authorList>
            <consortium name="WormBaseParasite"/>
        </authorList>
    </citation>
    <scope>IDENTIFICATION</scope>
</reference>
<comment type="subcellular location">
    <subcellularLocation>
        <location evidence="1">Cytoplasm</location>
    </subcellularLocation>
</comment>
<dbReference type="WormBase" id="SRAE_2000278100">
    <property type="protein sequence ID" value="SRP05493"/>
    <property type="gene ID" value="WBGene00262995"/>
</dbReference>
<dbReference type="STRING" id="34506.A0A090LJ05"/>
<dbReference type="PANTHER" id="PTHR12272">
    <property type="entry name" value="DEADENYLATION COMPLEX SUBUNIT PAN3"/>
    <property type="match status" value="1"/>
</dbReference>
<dbReference type="Proteomes" id="UP000035682">
    <property type="component" value="Unplaced"/>
</dbReference>
<dbReference type="Gene3D" id="1.10.510.10">
    <property type="entry name" value="Transferase(Phosphotransferase) domain 1"/>
    <property type="match status" value="1"/>
</dbReference>
<keyword evidence="2" id="KW-0963">Cytoplasm</keyword>
<dbReference type="AlphaFoldDB" id="A0A090LJ05"/>
<feature type="domain" description="Pan3 C-terminal knob" evidence="8">
    <location>
        <begin position="452"/>
        <end position="590"/>
    </location>
</feature>
<evidence type="ECO:0000256" key="7">
    <source>
        <dbReference type="SAM" id="MobiDB-lite"/>
    </source>
</evidence>
<keyword evidence="10" id="KW-1185">Reference proteome</keyword>
<feature type="region of interest" description="Disordered" evidence="7">
    <location>
        <begin position="97"/>
        <end position="134"/>
    </location>
</feature>
<evidence type="ECO:0000256" key="2">
    <source>
        <dbReference type="ARBA" id="ARBA00022490"/>
    </source>
</evidence>
<reference evidence="9 10" key="1">
    <citation type="submission" date="2014-09" db="EMBL/GenBank/DDBJ databases">
        <authorList>
            <person name="Martin A.A."/>
        </authorList>
    </citation>
    <scope>NUCLEOTIDE SEQUENCE</scope>
    <source>
        <strain evidence="10">ED321</strain>
        <strain evidence="9">ED321 Heterogonic</strain>
    </source>
</reference>
<dbReference type="GO" id="GO:0006397">
    <property type="term" value="P:mRNA processing"/>
    <property type="evidence" value="ECO:0007669"/>
    <property type="project" value="UniProtKB-KW"/>
</dbReference>
<keyword evidence="5" id="KW-0067">ATP-binding</keyword>
<dbReference type="Gene3D" id="1.20.5.5160">
    <property type="match status" value="1"/>
</dbReference>
<keyword evidence="4" id="KW-0547">Nucleotide-binding</keyword>
<keyword evidence="3" id="KW-0507">mRNA processing</keyword>
<evidence type="ECO:0000313" key="9">
    <source>
        <dbReference type="EMBL" id="CEF68123.1"/>
    </source>
</evidence>
<sequence>MPHYTQQGDLPRIPDGSRLASYMHNSKNSIIQGQVYGMGSPYASPIHTRNGIPTNPYYAHYNNDMVSTFNNSVSLPNTNGDQPSVYLPHFHSPLVSGIGNGSGSNIRSQQHSSNRDGTPSSSGKPFNQQQPQTEGTDGMYQYIELPHSGKYNGFGPIPATYFISDELKGELIRRQLAINYRLDPTSPIFNEVPQEVDKYRLLVPLDRMKIPGIDRPQQSLTEKTNTYKCFHVRDNQPYCIKRIINYKNYNPKKMQCVVENLKKLVHVNIVQLKEVLLTRAFSDNSLAMIYDYYPNAESLKSRFFSNPNMLIDNYPSKNSRNSPNIRAGGLLQESFLWNIIIQISDALRVVHGLKMGARSINLCKILIFGETRILLSNVSVHDIKNLDQNVNMEEAMREDLFSFGFLLLQLACGRVNISQQQYATALGMVGQNYSMDLKNCIQYLINYKIKNINDLMPMIGARYYMQLGHQQIKIDTLENELMKEMECSRLFRLLTKLNCITERPTCIGLNENWSETGSRYMLKLFRNYVFHQHNNAGQPWMDMAHIIGCLNKLDSGSPERIQLVSSDGKNVLIVTYEELKRCFNQSFDELVKAACEPV</sequence>
<dbReference type="GO" id="GO:0031251">
    <property type="term" value="C:PAN complex"/>
    <property type="evidence" value="ECO:0007669"/>
    <property type="project" value="InterPro"/>
</dbReference>
<dbReference type="PANTHER" id="PTHR12272:SF11">
    <property type="entry name" value="PAN2-PAN3 DEADENYLATION COMPLEX SUBUNIT PAN3"/>
    <property type="match status" value="1"/>
</dbReference>